<accession>A0ABM7TRM7</accession>
<dbReference type="InterPro" id="IPR036291">
    <property type="entry name" value="NAD(P)-bd_dom_sf"/>
</dbReference>
<dbReference type="SUPFAM" id="SSF51735">
    <property type="entry name" value="NAD(P)-binding Rossmann-fold domains"/>
    <property type="match status" value="1"/>
</dbReference>
<dbReference type="Pfam" id="PF13561">
    <property type="entry name" value="adh_short_C2"/>
    <property type="match status" value="1"/>
</dbReference>
<evidence type="ECO:0000313" key="3">
    <source>
        <dbReference type="EMBL" id="BCZ81798.1"/>
    </source>
</evidence>
<dbReference type="CDD" id="cd11731">
    <property type="entry name" value="Lin1944_like_SDR_c"/>
    <property type="match status" value="1"/>
</dbReference>
<dbReference type="PANTHER" id="PTHR43477:SF1">
    <property type="entry name" value="DIHYDROANTICAPSIN 7-DEHYDROGENASE"/>
    <property type="match status" value="1"/>
</dbReference>
<dbReference type="EMBL" id="AP024956">
    <property type="protein sequence ID" value="BCZ81798.1"/>
    <property type="molecule type" value="Genomic_DNA"/>
</dbReference>
<organism evidence="3 4">
    <name type="scientific">Paraburkholderia terrae</name>
    <dbReference type="NCBI Taxonomy" id="311230"/>
    <lineage>
        <taxon>Bacteria</taxon>
        <taxon>Pseudomonadati</taxon>
        <taxon>Pseudomonadota</taxon>
        <taxon>Betaproteobacteria</taxon>
        <taxon>Burkholderiales</taxon>
        <taxon>Burkholderiaceae</taxon>
        <taxon>Paraburkholderia</taxon>
    </lineage>
</organism>
<evidence type="ECO:0000256" key="2">
    <source>
        <dbReference type="ARBA" id="ARBA00023002"/>
    </source>
</evidence>
<dbReference type="InterPro" id="IPR002347">
    <property type="entry name" value="SDR_fam"/>
</dbReference>
<dbReference type="Gene3D" id="3.40.50.720">
    <property type="entry name" value="NAD(P)-binding Rossmann-like Domain"/>
    <property type="match status" value="1"/>
</dbReference>
<dbReference type="PRINTS" id="PR00081">
    <property type="entry name" value="GDHRDH"/>
</dbReference>
<dbReference type="RefSeq" id="WP_229514094.1">
    <property type="nucleotide sequence ID" value="NZ_AP024956.1"/>
</dbReference>
<protein>
    <submittedName>
        <fullName evidence="3">Short chain dehydrogenase</fullName>
    </submittedName>
</protein>
<keyword evidence="2" id="KW-0560">Oxidoreductase</keyword>
<name>A0ABM7TRM7_9BURK</name>
<dbReference type="PANTHER" id="PTHR43477">
    <property type="entry name" value="DIHYDROANTICAPSIN 7-DEHYDROGENASE"/>
    <property type="match status" value="1"/>
</dbReference>
<evidence type="ECO:0000313" key="4">
    <source>
        <dbReference type="Proteomes" id="UP001319874"/>
    </source>
</evidence>
<dbReference type="InterPro" id="IPR051122">
    <property type="entry name" value="SDR_DHRS6-like"/>
</dbReference>
<keyword evidence="4" id="KW-1185">Reference proteome</keyword>
<dbReference type="Proteomes" id="UP001319874">
    <property type="component" value="Chromosome 2"/>
</dbReference>
<evidence type="ECO:0000256" key="1">
    <source>
        <dbReference type="ARBA" id="ARBA00006484"/>
    </source>
</evidence>
<dbReference type="NCBIfam" id="NF005754">
    <property type="entry name" value="PRK07578.1"/>
    <property type="match status" value="1"/>
</dbReference>
<reference evidence="3 4" key="1">
    <citation type="journal article" date="2022" name="Front. Microbiol.">
        <title>Identification and characterization of a novel class of self-sufficient cytochrome P450 hydroxylase involved in cyclohexanecarboxylate degradation in Paraburkholderia terrae strain KU-64.</title>
        <authorList>
            <person name="Yamamoto T."/>
            <person name="Hasegawa Y."/>
            <person name="Iwaki H."/>
        </authorList>
    </citation>
    <scope>NUCLEOTIDE SEQUENCE [LARGE SCALE GENOMIC DNA]</scope>
    <source>
        <strain evidence="3 4">KU-64</strain>
    </source>
</reference>
<comment type="similarity">
    <text evidence="1">Belongs to the short-chain dehydrogenases/reductases (SDR) family.</text>
</comment>
<gene>
    <name evidence="3" type="ORF">PTKU64_54730</name>
</gene>
<proteinExistence type="inferred from homology"/>
<sequence length="199" mass="20516">MRVLIVGSTGLLGKEIVHLLLPEHEVVGASRNGPDLSVDLADKASIVSMYRQLGTVDAVICAAGAAKFAPLESLSDDDFAFSLANKLMGQVNLVRCSVGHIVHGGSLTLTSGILSLHPVTGSAVVSMVNAGVEAFVRSAALELQGKARVNVVSPGWVSETLAAMGQAYSAGIPAAVVAQAYKRSLVEDITGQVIPARKS</sequence>